<dbReference type="AlphaFoldDB" id="A0A1R2C4K9"/>
<accession>A0A1R2C4K9</accession>
<dbReference type="Proteomes" id="UP000187209">
    <property type="component" value="Unassembled WGS sequence"/>
</dbReference>
<keyword evidence="1" id="KW-1133">Transmembrane helix</keyword>
<dbReference type="EMBL" id="MPUH01000286">
    <property type="protein sequence ID" value="OMJ83946.1"/>
    <property type="molecule type" value="Genomic_DNA"/>
</dbReference>
<evidence type="ECO:0000256" key="1">
    <source>
        <dbReference type="SAM" id="Phobius"/>
    </source>
</evidence>
<sequence length="198" mass="22247">MCMAETAQDLGASGIIIIIGNEIIDYNIIYAPSLTKSSSIGIPVILVSKSTGEYIKKNSNKEIIIKYRYNKFPQNTNPSINAIFTSNYTLDLPFVRSLKDLANNQDAYLRQIDIFLTISSLEYDTYNATDCIYFTITSFVCLPSTESVTGSEKLQNSVLILNYFYSLKNSSETGDFLNTLLNCIIHAFLLIVFIIPRK</sequence>
<keyword evidence="1" id="KW-0472">Membrane</keyword>
<keyword evidence="3" id="KW-1185">Reference proteome</keyword>
<organism evidence="2 3">
    <name type="scientific">Stentor coeruleus</name>
    <dbReference type="NCBI Taxonomy" id="5963"/>
    <lineage>
        <taxon>Eukaryota</taxon>
        <taxon>Sar</taxon>
        <taxon>Alveolata</taxon>
        <taxon>Ciliophora</taxon>
        <taxon>Postciliodesmatophora</taxon>
        <taxon>Heterotrichea</taxon>
        <taxon>Heterotrichida</taxon>
        <taxon>Stentoridae</taxon>
        <taxon>Stentor</taxon>
    </lineage>
</organism>
<evidence type="ECO:0008006" key="4">
    <source>
        <dbReference type="Google" id="ProtNLM"/>
    </source>
</evidence>
<evidence type="ECO:0000313" key="2">
    <source>
        <dbReference type="EMBL" id="OMJ83946.1"/>
    </source>
</evidence>
<gene>
    <name evidence="2" type="ORF">SteCoe_15043</name>
</gene>
<protein>
    <recommendedName>
        <fullName evidence="4">PA domain-containing protein</fullName>
    </recommendedName>
</protein>
<feature type="transmembrane region" description="Helical" evidence="1">
    <location>
        <begin position="176"/>
        <end position="195"/>
    </location>
</feature>
<evidence type="ECO:0000313" key="3">
    <source>
        <dbReference type="Proteomes" id="UP000187209"/>
    </source>
</evidence>
<name>A0A1R2C4K9_9CILI</name>
<comment type="caution">
    <text evidence="2">The sequence shown here is derived from an EMBL/GenBank/DDBJ whole genome shotgun (WGS) entry which is preliminary data.</text>
</comment>
<proteinExistence type="predicted"/>
<dbReference type="Gene3D" id="3.50.30.30">
    <property type="match status" value="1"/>
</dbReference>
<keyword evidence="1" id="KW-0812">Transmembrane</keyword>
<reference evidence="2 3" key="1">
    <citation type="submission" date="2016-11" db="EMBL/GenBank/DDBJ databases">
        <title>The macronuclear genome of Stentor coeruleus: a giant cell with tiny introns.</title>
        <authorList>
            <person name="Slabodnick M."/>
            <person name="Ruby J.G."/>
            <person name="Reiff S.B."/>
            <person name="Swart E.C."/>
            <person name="Gosai S."/>
            <person name="Prabakaran S."/>
            <person name="Witkowska E."/>
            <person name="Larue G.E."/>
            <person name="Fisher S."/>
            <person name="Freeman R.M."/>
            <person name="Gunawardena J."/>
            <person name="Chu W."/>
            <person name="Stover N.A."/>
            <person name="Gregory B.D."/>
            <person name="Nowacki M."/>
            <person name="Derisi J."/>
            <person name="Roy S.W."/>
            <person name="Marshall W.F."/>
            <person name="Sood P."/>
        </authorList>
    </citation>
    <scope>NUCLEOTIDE SEQUENCE [LARGE SCALE GENOMIC DNA]</scope>
    <source>
        <strain evidence="2">WM001</strain>
    </source>
</reference>